<feature type="binding site" evidence="9">
    <location>
        <position position="215"/>
    </location>
    <ligand>
        <name>[4Fe-4S] cluster</name>
        <dbReference type="ChEBI" id="CHEBI:49883"/>
        <label>2</label>
    </ligand>
</feature>
<feature type="binding site" evidence="9">
    <location>
        <position position="60"/>
    </location>
    <ligand>
        <name>cob(II)alamin</name>
        <dbReference type="ChEBI" id="CHEBI:16304"/>
    </ligand>
</feature>
<comment type="cofactor">
    <cofactor evidence="9">
        <name>cob(II)alamin</name>
        <dbReference type="ChEBI" id="CHEBI:16304"/>
    </cofactor>
</comment>
<comment type="cofactor">
    <cofactor evidence="9">
        <name>[4Fe-4S] cluster</name>
        <dbReference type="ChEBI" id="CHEBI:49883"/>
    </cofactor>
    <text evidence="9">Binds 2 [4Fe-4S] clusters per monomer.</text>
</comment>
<comment type="caution">
    <text evidence="11">The sequence shown here is derived from an EMBL/GenBank/DDBJ whole genome shotgun (WGS) entry which is preliminary data.</text>
</comment>
<evidence type="ECO:0000256" key="7">
    <source>
        <dbReference type="ARBA" id="ARBA00023004"/>
    </source>
</evidence>
<comment type="similarity">
    <text evidence="9">Belongs to the QueG family.</text>
</comment>
<gene>
    <name evidence="9 11" type="primary">queG</name>
    <name evidence="11" type="ORF">GCM10022280_27090</name>
</gene>
<evidence type="ECO:0000313" key="11">
    <source>
        <dbReference type="EMBL" id="GAA4024780.1"/>
    </source>
</evidence>
<dbReference type="InterPro" id="IPR017900">
    <property type="entry name" value="4Fe4S_Fe_S_CS"/>
</dbReference>
<feature type="binding site" evidence="9">
    <location>
        <position position="242"/>
    </location>
    <ligand>
        <name>[4Fe-4S] cluster</name>
        <dbReference type="ChEBI" id="CHEBI:49883"/>
        <label>2</label>
    </ligand>
</feature>
<evidence type="ECO:0000256" key="2">
    <source>
        <dbReference type="ARBA" id="ARBA00022490"/>
    </source>
</evidence>
<dbReference type="HAMAP" id="MF_00916">
    <property type="entry name" value="QueG"/>
    <property type="match status" value="1"/>
</dbReference>
<dbReference type="InterPro" id="IPR017896">
    <property type="entry name" value="4Fe4S_Fe-S-bd"/>
</dbReference>
<dbReference type="EC" id="1.17.99.6" evidence="9"/>
<feature type="binding site" evidence="9">
    <location>
        <position position="189"/>
    </location>
    <ligand>
        <name>[4Fe-4S] cluster</name>
        <dbReference type="ChEBI" id="CHEBI:49883"/>
        <label>1</label>
    </ligand>
</feature>
<dbReference type="PROSITE" id="PS51379">
    <property type="entry name" value="4FE4S_FER_2"/>
    <property type="match status" value="1"/>
</dbReference>
<keyword evidence="3 9" id="KW-0819">tRNA processing</keyword>
<organism evidence="11 12">
    <name type="scientific">Sphingomonas swuensis</name>
    <dbReference type="NCBI Taxonomy" id="977800"/>
    <lineage>
        <taxon>Bacteria</taxon>
        <taxon>Pseudomonadati</taxon>
        <taxon>Pseudomonadota</taxon>
        <taxon>Alphaproteobacteria</taxon>
        <taxon>Sphingomonadales</taxon>
        <taxon>Sphingomonadaceae</taxon>
        <taxon>Sphingomonas</taxon>
    </lineage>
</organism>
<evidence type="ECO:0000313" key="12">
    <source>
        <dbReference type="Proteomes" id="UP001500235"/>
    </source>
</evidence>
<feature type="binding site" evidence="9">
    <location>
        <position position="192"/>
    </location>
    <ligand>
        <name>[4Fe-4S] cluster</name>
        <dbReference type="ChEBI" id="CHEBI:49883"/>
        <label>1</label>
    </ligand>
</feature>
<evidence type="ECO:0000259" key="10">
    <source>
        <dbReference type="PROSITE" id="PS51379"/>
    </source>
</evidence>
<dbReference type="PANTHER" id="PTHR30002">
    <property type="entry name" value="EPOXYQUEUOSINE REDUCTASE"/>
    <property type="match status" value="1"/>
</dbReference>
<dbReference type="InterPro" id="IPR004453">
    <property type="entry name" value="QueG"/>
</dbReference>
<evidence type="ECO:0000256" key="5">
    <source>
        <dbReference type="ARBA" id="ARBA00022785"/>
    </source>
</evidence>
<keyword evidence="2 9" id="KW-0963">Cytoplasm</keyword>
<evidence type="ECO:0000256" key="4">
    <source>
        <dbReference type="ARBA" id="ARBA00022723"/>
    </source>
</evidence>
<dbReference type="RefSeq" id="WP_344707928.1">
    <property type="nucleotide sequence ID" value="NZ_BAABBQ010000001.1"/>
</dbReference>
<evidence type="ECO:0000256" key="8">
    <source>
        <dbReference type="ARBA" id="ARBA00023014"/>
    </source>
</evidence>
<reference evidence="12" key="1">
    <citation type="journal article" date="2019" name="Int. J. Syst. Evol. Microbiol.">
        <title>The Global Catalogue of Microorganisms (GCM) 10K type strain sequencing project: providing services to taxonomists for standard genome sequencing and annotation.</title>
        <authorList>
            <consortium name="The Broad Institute Genomics Platform"/>
            <consortium name="The Broad Institute Genome Sequencing Center for Infectious Disease"/>
            <person name="Wu L."/>
            <person name="Ma J."/>
        </authorList>
    </citation>
    <scope>NUCLEOTIDE SEQUENCE [LARGE SCALE GENOMIC DNA]</scope>
    <source>
        <strain evidence="12">JCM 17563</strain>
    </source>
</reference>
<dbReference type="PROSITE" id="PS00198">
    <property type="entry name" value="4FE4S_FER_1"/>
    <property type="match status" value="1"/>
</dbReference>
<feature type="binding site" evidence="9">
    <location>
        <position position="199"/>
    </location>
    <ligand>
        <name>[4Fe-4S] cluster</name>
        <dbReference type="ChEBI" id="CHEBI:49883"/>
        <label>2</label>
    </ligand>
</feature>
<evidence type="ECO:0000256" key="1">
    <source>
        <dbReference type="ARBA" id="ARBA00022485"/>
    </source>
</evidence>
<keyword evidence="4 9" id="KW-0479">Metal-binding</keyword>
<comment type="pathway">
    <text evidence="9">tRNA modification; tRNA-queuosine biosynthesis.</text>
</comment>
<feature type="active site" description="Proton donor" evidence="9">
    <location>
        <position position="135"/>
    </location>
</feature>
<dbReference type="NCBIfam" id="TIGR00276">
    <property type="entry name" value="tRNA epoxyqueuosine(34) reductase QueG"/>
    <property type="match status" value="1"/>
</dbReference>
<comment type="subcellular location">
    <subcellularLocation>
        <location evidence="9">Cytoplasm</location>
    </subcellularLocation>
</comment>
<keyword evidence="7 9" id="KW-0408">Iron</keyword>
<evidence type="ECO:0000256" key="6">
    <source>
        <dbReference type="ARBA" id="ARBA00023002"/>
    </source>
</evidence>
<keyword evidence="9" id="KW-0846">Cobalamin</keyword>
<feature type="binding site" evidence="9">
    <location>
        <position position="159"/>
    </location>
    <ligand>
        <name>cob(II)alamin</name>
        <dbReference type="ChEBI" id="CHEBI:16304"/>
    </ligand>
</feature>
<dbReference type="Pfam" id="PF08331">
    <property type="entry name" value="QueG_DUF1730"/>
    <property type="match status" value="1"/>
</dbReference>
<feature type="binding site" evidence="9">
    <location>
        <position position="249"/>
    </location>
    <ligand>
        <name>[4Fe-4S] cluster</name>
        <dbReference type="ChEBI" id="CHEBI:49883"/>
        <label>1</label>
    </ligand>
</feature>
<feature type="binding site" evidence="9">
    <location>
        <position position="135"/>
    </location>
    <ligand>
        <name>cob(II)alamin</name>
        <dbReference type="ChEBI" id="CHEBI:16304"/>
    </ligand>
</feature>
<keyword evidence="8 9" id="KW-0411">Iron-sulfur</keyword>
<proteinExistence type="inferred from homology"/>
<feature type="binding site" evidence="9">
    <location>
        <position position="217"/>
    </location>
    <ligand>
        <name>cob(II)alamin</name>
        <dbReference type="ChEBI" id="CHEBI:16304"/>
    </ligand>
</feature>
<feature type="binding site" evidence="9">
    <location>
        <position position="245"/>
    </location>
    <ligand>
        <name>[4Fe-4S] cluster</name>
        <dbReference type="ChEBI" id="CHEBI:49883"/>
        <label>2</label>
    </ligand>
</feature>
<comment type="subunit">
    <text evidence="9">Monomer.</text>
</comment>
<keyword evidence="9" id="KW-0170">Cobalt</keyword>
<dbReference type="Proteomes" id="UP001500235">
    <property type="component" value="Unassembled WGS sequence"/>
</dbReference>
<dbReference type="EMBL" id="BAABBQ010000001">
    <property type="protein sequence ID" value="GAA4024780.1"/>
    <property type="molecule type" value="Genomic_DNA"/>
</dbReference>
<feature type="binding site" evidence="9">
    <location>
        <position position="195"/>
    </location>
    <ligand>
        <name>[4Fe-4S] cluster</name>
        <dbReference type="ChEBI" id="CHEBI:49883"/>
        <label>1</label>
    </ligand>
</feature>
<comment type="caution">
    <text evidence="9">Lacks conserved residue(s) required for the propagation of feature annotation.</text>
</comment>
<keyword evidence="6 9" id="KW-0560">Oxidoreductase</keyword>
<dbReference type="Pfam" id="PF13484">
    <property type="entry name" value="Fer4_16"/>
    <property type="match status" value="1"/>
</dbReference>
<dbReference type="InterPro" id="IPR013542">
    <property type="entry name" value="QueG_DUF1730"/>
</dbReference>
<accession>A0ABP7TDV9</accession>
<feature type="domain" description="4Fe-4S ferredoxin-type" evidence="10">
    <location>
        <begin position="180"/>
        <end position="209"/>
    </location>
</feature>
<sequence length="350" mass="37874">MLGPASLKEQIRAEAERLGFVACGFARADAVPEAGERLREWLAEGRHATMGWMEERSGQRAHPQALWPEAKSIIALGMSYAPAEDPRRLEAEPSCARISVYAQGADYHKTVKKALKALARFIVDTIPSDLKVFVDTAPVMEKPLSGAAGIGWQGKHTNLLSREHGNWMFLGIIFTELEIEPDEVASDHCGSCSRCMVACPTGAIDAPRRIDARRCISYLTIEHHGPIPLEFRAAMGNRIYGCDDCLAACPWNRFAEAGRANKAFLPRAELAAPALGDLLLLDDAGFRALFAGSPIKRIGVARFLRNCLIAAGNSGDAALLPQVHRHAASDDPVVAEAAVWAGQCLTGEAR</sequence>
<dbReference type="SUPFAM" id="SSF46548">
    <property type="entry name" value="alpha-helical ferredoxin"/>
    <property type="match status" value="1"/>
</dbReference>
<feature type="binding site" evidence="9">
    <location>
        <begin position="242"/>
        <end position="243"/>
    </location>
    <ligand>
        <name>cob(II)alamin</name>
        <dbReference type="ChEBI" id="CHEBI:16304"/>
    </ligand>
</feature>
<evidence type="ECO:0000256" key="3">
    <source>
        <dbReference type="ARBA" id="ARBA00022694"/>
    </source>
</evidence>
<feature type="binding site" evidence="9">
    <location>
        <position position="170"/>
    </location>
    <ligand>
        <name>cob(II)alamin</name>
        <dbReference type="ChEBI" id="CHEBI:16304"/>
    </ligand>
</feature>
<name>A0ABP7TDV9_9SPHN</name>
<comment type="catalytic activity">
    <reaction evidence="9">
        <text>epoxyqueuosine(34) in tRNA + AH2 = queuosine(34) in tRNA + A + H2O</text>
        <dbReference type="Rhea" id="RHEA:32159"/>
        <dbReference type="Rhea" id="RHEA-COMP:18571"/>
        <dbReference type="Rhea" id="RHEA-COMP:18582"/>
        <dbReference type="ChEBI" id="CHEBI:13193"/>
        <dbReference type="ChEBI" id="CHEBI:15377"/>
        <dbReference type="ChEBI" id="CHEBI:17499"/>
        <dbReference type="ChEBI" id="CHEBI:194431"/>
        <dbReference type="ChEBI" id="CHEBI:194443"/>
        <dbReference type="EC" id="1.17.99.6"/>
    </reaction>
</comment>
<keyword evidence="12" id="KW-1185">Reference proteome</keyword>
<evidence type="ECO:0000256" key="9">
    <source>
        <dbReference type="HAMAP-Rule" id="MF_00916"/>
    </source>
</evidence>
<keyword evidence="5 9" id="KW-0671">Queuosine biosynthesis</keyword>
<keyword evidence="1 9" id="KW-0004">4Fe-4S</keyword>
<dbReference type="Gene3D" id="3.30.70.20">
    <property type="match status" value="1"/>
</dbReference>
<comment type="function">
    <text evidence="9">Catalyzes the conversion of epoxyqueuosine (oQ) to queuosine (Q), which is a hypermodified base found in the wobble positions of tRNA(Asp), tRNA(Asn), tRNA(His) and tRNA(Tyr).</text>
</comment>
<protein>
    <recommendedName>
        <fullName evidence="9">Epoxyqueuosine reductase</fullName>
        <ecNumber evidence="9">1.17.99.6</ecNumber>
    </recommendedName>
    <alternativeName>
        <fullName evidence="9">Queuosine biosynthesis protein QueG</fullName>
    </alternativeName>
</protein>
<dbReference type="PANTHER" id="PTHR30002:SF4">
    <property type="entry name" value="EPOXYQUEUOSINE REDUCTASE"/>
    <property type="match status" value="1"/>
</dbReference>